<dbReference type="GO" id="GO:0046274">
    <property type="term" value="P:lignin catabolic process"/>
    <property type="evidence" value="ECO:0007669"/>
    <property type="project" value="UniProtKB-KW"/>
</dbReference>
<dbReference type="Proteomes" id="UP001367508">
    <property type="component" value="Unassembled WGS sequence"/>
</dbReference>
<feature type="domain" description="Plastocyanin-like" evidence="15">
    <location>
        <begin position="396"/>
        <end position="520"/>
    </location>
</feature>
<evidence type="ECO:0000313" key="16">
    <source>
        <dbReference type="EMBL" id="KAK7315405.1"/>
    </source>
</evidence>
<dbReference type="CDD" id="cd13897">
    <property type="entry name" value="CuRO_3_LCC_plant"/>
    <property type="match status" value="1"/>
</dbReference>
<dbReference type="PROSITE" id="PS00080">
    <property type="entry name" value="MULTICOPPER_OXIDASE2"/>
    <property type="match status" value="1"/>
</dbReference>
<dbReference type="GO" id="GO:0048046">
    <property type="term" value="C:apoplast"/>
    <property type="evidence" value="ECO:0007669"/>
    <property type="project" value="UniProtKB-SubCell"/>
</dbReference>
<dbReference type="EMBL" id="JAYMYQ010000008">
    <property type="protein sequence ID" value="KAK7315405.1"/>
    <property type="molecule type" value="Genomic_DNA"/>
</dbReference>
<dbReference type="InterPro" id="IPR008972">
    <property type="entry name" value="Cupredoxin"/>
</dbReference>
<keyword evidence="8" id="KW-0479">Metal-binding</keyword>
<evidence type="ECO:0000256" key="2">
    <source>
        <dbReference type="ARBA" id="ARBA00001935"/>
    </source>
</evidence>
<evidence type="ECO:0000256" key="4">
    <source>
        <dbReference type="ARBA" id="ARBA00010609"/>
    </source>
</evidence>
<comment type="subcellular location">
    <subcellularLocation>
        <location evidence="3">Secreted</location>
        <location evidence="3">Extracellular space</location>
        <location evidence="3">Apoplast</location>
    </subcellularLocation>
</comment>
<evidence type="ECO:0000256" key="5">
    <source>
        <dbReference type="ARBA" id="ARBA00012297"/>
    </source>
</evidence>
<comment type="catalytic activity">
    <reaction evidence="1">
        <text>4 hydroquinone + O2 = 4 benzosemiquinone + 2 H2O</text>
        <dbReference type="Rhea" id="RHEA:11276"/>
        <dbReference type="ChEBI" id="CHEBI:15377"/>
        <dbReference type="ChEBI" id="CHEBI:15379"/>
        <dbReference type="ChEBI" id="CHEBI:17594"/>
        <dbReference type="ChEBI" id="CHEBI:17977"/>
        <dbReference type="EC" id="1.10.3.2"/>
    </reaction>
</comment>
<dbReference type="InterPro" id="IPR011706">
    <property type="entry name" value="Cu-oxidase_C"/>
</dbReference>
<evidence type="ECO:0000256" key="6">
    <source>
        <dbReference type="ARBA" id="ARBA00022523"/>
    </source>
</evidence>
<dbReference type="PROSITE" id="PS00079">
    <property type="entry name" value="MULTICOPPER_OXIDASE1"/>
    <property type="match status" value="1"/>
</dbReference>
<gene>
    <name evidence="16" type="ORF">VNO77_33951</name>
</gene>
<dbReference type="Pfam" id="PF07731">
    <property type="entry name" value="Cu-oxidase_2"/>
    <property type="match status" value="1"/>
</dbReference>
<dbReference type="PANTHER" id="PTHR11709">
    <property type="entry name" value="MULTI-COPPER OXIDASE"/>
    <property type="match status" value="1"/>
</dbReference>
<keyword evidence="11" id="KW-0186">Copper</keyword>
<keyword evidence="13" id="KW-0439">Lignin degradation</keyword>
<keyword evidence="7" id="KW-0964">Secreted</keyword>
<dbReference type="InterPro" id="IPR045087">
    <property type="entry name" value="Cu-oxidase_fam"/>
</dbReference>
<dbReference type="GO" id="GO:0052716">
    <property type="term" value="F:hydroquinone:oxygen oxidoreductase activity"/>
    <property type="evidence" value="ECO:0007669"/>
    <property type="project" value="UniProtKB-EC"/>
</dbReference>
<evidence type="ECO:0000256" key="12">
    <source>
        <dbReference type="ARBA" id="ARBA00023180"/>
    </source>
</evidence>
<evidence type="ECO:0000256" key="9">
    <source>
        <dbReference type="ARBA" id="ARBA00022737"/>
    </source>
</evidence>
<comment type="cofactor">
    <cofactor evidence="2">
        <name>Cu cation</name>
        <dbReference type="ChEBI" id="CHEBI:23378"/>
    </cofactor>
</comment>
<organism evidence="16 17">
    <name type="scientific">Canavalia gladiata</name>
    <name type="common">Sword bean</name>
    <name type="synonym">Dolichos gladiatus</name>
    <dbReference type="NCBI Taxonomy" id="3824"/>
    <lineage>
        <taxon>Eukaryota</taxon>
        <taxon>Viridiplantae</taxon>
        <taxon>Streptophyta</taxon>
        <taxon>Embryophyta</taxon>
        <taxon>Tracheophyta</taxon>
        <taxon>Spermatophyta</taxon>
        <taxon>Magnoliopsida</taxon>
        <taxon>eudicotyledons</taxon>
        <taxon>Gunneridae</taxon>
        <taxon>Pentapetalae</taxon>
        <taxon>rosids</taxon>
        <taxon>fabids</taxon>
        <taxon>Fabales</taxon>
        <taxon>Fabaceae</taxon>
        <taxon>Papilionoideae</taxon>
        <taxon>50 kb inversion clade</taxon>
        <taxon>NPAAA clade</taxon>
        <taxon>indigoferoid/millettioid clade</taxon>
        <taxon>Phaseoleae</taxon>
        <taxon>Canavalia</taxon>
    </lineage>
</organism>
<name>A0AAN9KDF6_CANGL</name>
<evidence type="ECO:0000313" key="17">
    <source>
        <dbReference type="Proteomes" id="UP001367508"/>
    </source>
</evidence>
<feature type="domain" description="Plastocyanin-like" evidence="14">
    <location>
        <begin position="145"/>
        <end position="281"/>
    </location>
</feature>
<keyword evidence="9" id="KW-0677">Repeat</keyword>
<dbReference type="InterPro" id="IPR034289">
    <property type="entry name" value="CuRO_3_LCC"/>
</dbReference>
<keyword evidence="10" id="KW-0560">Oxidoreductase</keyword>
<evidence type="ECO:0000259" key="15">
    <source>
        <dbReference type="Pfam" id="PF07731"/>
    </source>
</evidence>
<dbReference type="GO" id="GO:0005507">
    <property type="term" value="F:copper ion binding"/>
    <property type="evidence" value="ECO:0007669"/>
    <property type="project" value="InterPro"/>
</dbReference>
<evidence type="ECO:0000259" key="14">
    <source>
        <dbReference type="Pfam" id="PF00394"/>
    </source>
</evidence>
<evidence type="ECO:0000256" key="13">
    <source>
        <dbReference type="ARBA" id="ARBA00023185"/>
    </source>
</evidence>
<protein>
    <recommendedName>
        <fullName evidence="5">laccase</fullName>
        <ecNumber evidence="5">1.10.3.2</ecNumber>
    </recommendedName>
</protein>
<dbReference type="InterPro" id="IPR002355">
    <property type="entry name" value="Cu_oxidase_Cu_BS"/>
</dbReference>
<dbReference type="PANTHER" id="PTHR11709:SF410">
    <property type="entry name" value="LACCASE"/>
    <property type="match status" value="1"/>
</dbReference>
<evidence type="ECO:0000256" key="1">
    <source>
        <dbReference type="ARBA" id="ARBA00000349"/>
    </source>
</evidence>
<comment type="similarity">
    <text evidence="4">Belongs to the multicopper oxidase family.</text>
</comment>
<dbReference type="CDD" id="cd13875">
    <property type="entry name" value="CuRO_2_LCC_plant"/>
    <property type="match status" value="1"/>
</dbReference>
<dbReference type="AlphaFoldDB" id="A0AAN9KDF6"/>
<comment type="caution">
    <text evidence="16">The sequence shown here is derived from an EMBL/GenBank/DDBJ whole genome shotgun (WGS) entry which is preliminary data.</text>
</comment>
<evidence type="ECO:0000256" key="7">
    <source>
        <dbReference type="ARBA" id="ARBA00022525"/>
    </source>
</evidence>
<dbReference type="SUPFAM" id="SSF49503">
    <property type="entry name" value="Cupredoxins"/>
    <property type="match status" value="2"/>
</dbReference>
<keyword evidence="17" id="KW-1185">Reference proteome</keyword>
<sequence>MHIACPYLFGYVEPPSQTTIYSNKHHVLSSSHINVIGDANQEMTHLTIYVRDRIDDKLVKKYRAVKSLLWYNLSYPIYDNSEQTHMLLTSAAYVYLKHAKYDAKNNQIDPLPEYPPIEYAENITEEVWRSFIAKQKDPKFQGDVMQIINSALASGGEPNVYDAYTINGQPGDLYNCSKESTYRILVDYGKTYLLRIINAAMNEEHFFGVANHSLTIVGIDAAYTKPLNTNFIMITPGQTMDILVIANQSKGLYYIAAKPFHDGNAIYDNSTTTAILQYNGNYTPSSSIPLPMLPEMNDSATVLNFTKSLRSLASQDHPTNVPINVTRNIYMTVSMNELPCHNPNGSCLGPNGNRLASSINNISFQIPQIDVLQAYYRKISGVFSEDFPDEPPFFYNFTGDVGSNTLIPSTGTRVLMFEHNEVVELVWQGTRVLASENHAMHLHGYSFFVVGVGTGNFNNVTDPKSYNLIDPPEVNTIGLPKNGWLGMRFVANNPGVWFIHCHLERHASWGMDTVLIVRDGDTPQTSMVPPPKYMPPCS</sequence>
<dbReference type="InterPro" id="IPR034285">
    <property type="entry name" value="CuRO_2_LCC"/>
</dbReference>
<dbReference type="EC" id="1.10.3.2" evidence="5"/>
<evidence type="ECO:0000256" key="10">
    <source>
        <dbReference type="ARBA" id="ARBA00023002"/>
    </source>
</evidence>
<evidence type="ECO:0000256" key="8">
    <source>
        <dbReference type="ARBA" id="ARBA00022723"/>
    </source>
</evidence>
<keyword evidence="12" id="KW-0325">Glycoprotein</keyword>
<dbReference type="InterPro" id="IPR001117">
    <property type="entry name" value="Cu-oxidase_2nd"/>
</dbReference>
<evidence type="ECO:0000256" key="3">
    <source>
        <dbReference type="ARBA" id="ARBA00004271"/>
    </source>
</evidence>
<dbReference type="Pfam" id="PF00394">
    <property type="entry name" value="Cu-oxidase"/>
    <property type="match status" value="1"/>
</dbReference>
<reference evidence="16 17" key="1">
    <citation type="submission" date="2024-01" db="EMBL/GenBank/DDBJ databases">
        <title>The genomes of 5 underutilized Papilionoideae crops provide insights into root nodulation and disease resistanc.</title>
        <authorList>
            <person name="Jiang F."/>
        </authorList>
    </citation>
    <scope>NUCLEOTIDE SEQUENCE [LARGE SCALE GENOMIC DNA]</scope>
    <source>
        <strain evidence="16">LVBAO_FW01</strain>
        <tissue evidence="16">Leaves</tissue>
    </source>
</reference>
<evidence type="ECO:0000256" key="11">
    <source>
        <dbReference type="ARBA" id="ARBA00023008"/>
    </source>
</evidence>
<proteinExistence type="inferred from homology"/>
<dbReference type="InterPro" id="IPR033138">
    <property type="entry name" value="Cu_oxidase_CS"/>
</dbReference>
<accession>A0AAN9KDF6</accession>
<dbReference type="Gene3D" id="2.60.40.420">
    <property type="entry name" value="Cupredoxins - blue copper proteins"/>
    <property type="match status" value="2"/>
</dbReference>
<keyword evidence="6" id="KW-0052">Apoplast</keyword>